<gene>
    <name evidence="3" type="ORF">ISQ19_00235</name>
</gene>
<sequence length="296" mass="34442">MEAKQQREIIKQIRQTPELADAFGAPRMAWPTIGVLLWSIGGYALITYAYLMGLVSPLITIPVAAFFIFWSFTPLHEAVHRNVSNIGWLNDAIGTFSAQLLLPGFSSALYRYLHITHHARAGQVDDPDIKFNSSNLLSRYIGAAFLDALWTRFYFANWTERPTAERARFMLGLAFYVSLIVVGFASPYAFEFTMAFVLPVLLGRIIVVHLFASIQHQEGHEQRHDPIGATWMQDVHSQWWQRYFMFGQSQHLMHHLYPNVPWYNYDRIWRKAQKLIPAEKIRWGGYIKRHRRPFEL</sequence>
<dbReference type="InterPro" id="IPR005804">
    <property type="entry name" value="FA_desaturase_dom"/>
</dbReference>
<feature type="transmembrane region" description="Helical" evidence="1">
    <location>
        <begin position="53"/>
        <end position="72"/>
    </location>
</feature>
<dbReference type="AlphaFoldDB" id="A0A937HBP4"/>
<feature type="transmembrane region" description="Helical" evidence="1">
    <location>
        <begin position="169"/>
        <end position="190"/>
    </location>
</feature>
<dbReference type="GO" id="GO:0008610">
    <property type="term" value="P:lipid biosynthetic process"/>
    <property type="evidence" value="ECO:0007669"/>
    <property type="project" value="UniProtKB-ARBA"/>
</dbReference>
<evidence type="ECO:0000256" key="1">
    <source>
        <dbReference type="SAM" id="Phobius"/>
    </source>
</evidence>
<proteinExistence type="predicted"/>
<evidence type="ECO:0000259" key="2">
    <source>
        <dbReference type="Pfam" id="PF00487"/>
    </source>
</evidence>
<dbReference type="EMBL" id="JADHOK010000001">
    <property type="protein sequence ID" value="MBL6761105.1"/>
    <property type="molecule type" value="Genomic_DNA"/>
</dbReference>
<dbReference type="InterPro" id="IPR012171">
    <property type="entry name" value="Fatty_acid_desaturase"/>
</dbReference>
<feature type="transmembrane region" description="Helical" evidence="1">
    <location>
        <begin position="92"/>
        <end position="113"/>
    </location>
</feature>
<dbReference type="GO" id="GO:0016020">
    <property type="term" value="C:membrane"/>
    <property type="evidence" value="ECO:0007669"/>
    <property type="project" value="TreeGrafter"/>
</dbReference>
<evidence type="ECO:0000313" key="4">
    <source>
        <dbReference type="Proteomes" id="UP000785783"/>
    </source>
</evidence>
<feature type="domain" description="Fatty acid desaturase" evidence="2">
    <location>
        <begin position="60"/>
        <end position="282"/>
    </location>
</feature>
<keyword evidence="1" id="KW-0812">Transmembrane</keyword>
<accession>A0A937HBP4</accession>
<dbReference type="PANTHER" id="PTHR19353">
    <property type="entry name" value="FATTY ACID DESATURASE 2"/>
    <property type="match status" value="1"/>
</dbReference>
<dbReference type="GO" id="GO:0016717">
    <property type="term" value="F:oxidoreductase activity, acting on paired donors, with oxidation of a pair of donors resulting in the reduction of molecular oxygen to two molecules of water"/>
    <property type="evidence" value="ECO:0007669"/>
    <property type="project" value="TreeGrafter"/>
</dbReference>
<organism evidence="3 4">
    <name type="scientific">PS1 clade bacterium</name>
    <dbReference type="NCBI Taxonomy" id="2175152"/>
    <lineage>
        <taxon>Bacteria</taxon>
        <taxon>Pseudomonadati</taxon>
        <taxon>Pseudomonadota</taxon>
        <taxon>Alphaproteobacteria</taxon>
        <taxon>PS1 clade</taxon>
    </lineage>
</organism>
<protein>
    <submittedName>
        <fullName evidence="3">Fatty acid desaturase</fullName>
    </submittedName>
</protein>
<dbReference type="PANTHER" id="PTHR19353:SF19">
    <property type="entry name" value="DELTA(5) FATTY ACID DESATURASE C-RELATED"/>
    <property type="match status" value="1"/>
</dbReference>
<dbReference type="Pfam" id="PF00487">
    <property type="entry name" value="FA_desaturase"/>
    <property type="match status" value="1"/>
</dbReference>
<feature type="transmembrane region" description="Helical" evidence="1">
    <location>
        <begin position="196"/>
        <end position="214"/>
    </location>
</feature>
<keyword evidence="1" id="KW-1133">Transmembrane helix</keyword>
<comment type="caution">
    <text evidence="3">The sequence shown here is derived from an EMBL/GenBank/DDBJ whole genome shotgun (WGS) entry which is preliminary data.</text>
</comment>
<keyword evidence="1" id="KW-0472">Membrane</keyword>
<dbReference type="Proteomes" id="UP000785783">
    <property type="component" value="Unassembled WGS sequence"/>
</dbReference>
<reference evidence="3" key="1">
    <citation type="submission" date="2020-10" db="EMBL/GenBank/DDBJ databases">
        <title>Microbiome of the Black Sea water column analyzed by genome centric metagenomics.</title>
        <authorList>
            <person name="Cabello-Yeves P.J."/>
            <person name="Callieri C."/>
            <person name="Picazo A."/>
            <person name="Mehrshad M."/>
            <person name="Haro-Moreno J.M."/>
            <person name="Roda-Garcia J."/>
            <person name="Dzembekova N."/>
            <person name="Slabakova V."/>
            <person name="Slabakova N."/>
            <person name="Moncheva S."/>
            <person name="Rodriguez-Valera F."/>
        </authorList>
    </citation>
    <scope>NUCLEOTIDE SEQUENCE</scope>
    <source>
        <strain evidence="3">BS307-5m-G5</strain>
    </source>
</reference>
<name>A0A937HBP4_9PROT</name>
<evidence type="ECO:0000313" key="3">
    <source>
        <dbReference type="EMBL" id="MBL6761105.1"/>
    </source>
</evidence>